<dbReference type="Proteomes" id="UP000239549">
    <property type="component" value="Unassembled WGS sequence"/>
</dbReference>
<name>A0A2L2XMN0_9FIRM</name>
<gene>
    <name evidence="1" type="ORF">DCCM_4725</name>
</gene>
<dbReference type="AlphaFoldDB" id="A0A2L2XMN0"/>
<accession>A0A2L2XMN0</accession>
<sequence length="37" mass="4361">MLTNFEKAMELTGRSAHAEGLREIEFPMTFIFCFYTQ</sequence>
<evidence type="ECO:0000313" key="2">
    <source>
        <dbReference type="Proteomes" id="UP000239549"/>
    </source>
</evidence>
<proteinExistence type="predicted"/>
<dbReference type="EMBL" id="BFAV01000174">
    <property type="protein sequence ID" value="GBF35596.1"/>
    <property type="molecule type" value="Genomic_DNA"/>
</dbReference>
<reference evidence="2" key="1">
    <citation type="submission" date="2018-02" db="EMBL/GenBank/DDBJ databases">
        <title>Genome sequence of Desulfocucumis palustris strain NAW-5.</title>
        <authorList>
            <person name="Watanabe M."/>
            <person name="Kojima H."/>
            <person name="Fukui M."/>
        </authorList>
    </citation>
    <scope>NUCLEOTIDE SEQUENCE [LARGE SCALE GENOMIC DNA]</scope>
    <source>
        <strain evidence="2">NAW-5</strain>
    </source>
</reference>
<keyword evidence="2" id="KW-1185">Reference proteome</keyword>
<evidence type="ECO:0000313" key="1">
    <source>
        <dbReference type="EMBL" id="GBF35596.1"/>
    </source>
</evidence>
<organism evidence="1 2">
    <name type="scientific">Desulfocucumis palustris</name>
    <dbReference type="NCBI Taxonomy" id="1898651"/>
    <lineage>
        <taxon>Bacteria</taxon>
        <taxon>Bacillati</taxon>
        <taxon>Bacillota</taxon>
        <taxon>Clostridia</taxon>
        <taxon>Eubacteriales</taxon>
        <taxon>Desulfocucumaceae</taxon>
        <taxon>Desulfocucumis</taxon>
    </lineage>
</organism>
<comment type="caution">
    <text evidence="1">The sequence shown here is derived from an EMBL/GenBank/DDBJ whole genome shotgun (WGS) entry which is preliminary data.</text>
</comment>
<protein>
    <submittedName>
        <fullName evidence="1">Uncharacterized protein</fullName>
    </submittedName>
</protein>